<feature type="domain" description="Helicase C-terminal" evidence="9">
    <location>
        <begin position="389"/>
        <end position="545"/>
    </location>
</feature>
<evidence type="ECO:0000256" key="3">
    <source>
        <dbReference type="ARBA" id="ARBA00022840"/>
    </source>
</evidence>
<evidence type="ECO:0000256" key="1">
    <source>
        <dbReference type="ARBA" id="ARBA00022741"/>
    </source>
</evidence>
<dbReference type="Pfam" id="PF00271">
    <property type="entry name" value="Helicase_C"/>
    <property type="match status" value="1"/>
</dbReference>
<accession>A0ABR3B4L0</accession>
<dbReference type="Pfam" id="PF00270">
    <property type="entry name" value="DEAD"/>
    <property type="match status" value="1"/>
</dbReference>
<proteinExistence type="inferred from homology"/>
<dbReference type="PANTHER" id="PTHR24031">
    <property type="entry name" value="RNA HELICASE"/>
    <property type="match status" value="1"/>
</dbReference>
<evidence type="ECO:0000313" key="10">
    <source>
        <dbReference type="EMBL" id="KAL0090185.1"/>
    </source>
</evidence>
<keyword evidence="4 5" id="KW-0694">RNA-binding</keyword>
<sequence>MAPLCARFDSKYNTHFCYLFLILLYQRIGSINITFLLLDLIKSSVMLSKIFVPSVARLTGQRAFTQLSRQVLSPARVSQAQSIFRSNQNIGHHFKDLKYTPYAFMHTEAALNPIVAEVEDIVSEIPEEVIVSVEETVPEVSAKKRFDSIEAINPVTQRTLSKLFKYEEMSPVQEAVLSKLPNTNDMFVKAKTGTGKTLAFLIAAIETAMAGKTPKDLQYFEGTSIMIISPTRELANQIADEAAKLCSHYPFKVHCMVGGDSKRRQIMGLERRRCDIVVATPGRLNDMLSSVPNFKKMCENLKVLVLDEADQLLDMGFKAELQRIFANIPEERQTMLYSATISQDIRRNLGDFALSPKYDLIDTVGKDDNTHVHVKQSALVAPYGEQLGLVRNLLTNYESANTGKVIVFLPTTKSTILYSHLFKMLMPNRTIYEIHSKKTQEQRTRISDRFRKTSGGILFTSDISARGVDYPGVSLVLQVGVPSTREQYIHRLGRTGRAGREGEGVILLAPFEKDFLKREIGDLPVQNLIAPTIADEDIEATERLTKAALNSIDEDMVREVYTGFLGYYAGRVATLGLPRASVVEHANDFLRGFGITDIPHLSPRFLAQLGLGGGGGSRNGGGSGGFRSREGGFRSREGGFAPREGGFRPREGGFRSRDNNSSEGGFRSREGGFRSRDNNSSEGGFRSREGGFRSRDNNSSEGGFRSREGGFRSRDSSSSEGGFRKREGGFRGRQ</sequence>
<keyword evidence="11" id="KW-1185">Reference proteome</keyword>
<feature type="domain" description="Helicase ATP-binding" evidence="8">
    <location>
        <begin position="177"/>
        <end position="359"/>
    </location>
</feature>
<evidence type="ECO:0000256" key="7">
    <source>
        <dbReference type="SAM" id="Phobius"/>
    </source>
</evidence>
<comment type="similarity">
    <text evidence="5">Belongs to the DEAD box helicase family.</text>
</comment>
<dbReference type="SMART" id="SM00490">
    <property type="entry name" value="HELICc"/>
    <property type="match status" value="1"/>
</dbReference>
<dbReference type="InterPro" id="IPR011545">
    <property type="entry name" value="DEAD/DEAH_box_helicase_dom"/>
</dbReference>
<keyword evidence="7" id="KW-0812">Transmembrane</keyword>
<dbReference type="InterPro" id="IPR027417">
    <property type="entry name" value="P-loop_NTPase"/>
</dbReference>
<feature type="compositionally biased region" description="Basic and acidic residues" evidence="6">
    <location>
        <begin position="627"/>
        <end position="637"/>
    </location>
</feature>
<keyword evidence="7" id="KW-0472">Membrane</keyword>
<feature type="compositionally biased region" description="Gly residues" evidence="6">
    <location>
        <begin position="616"/>
        <end position="625"/>
    </location>
</feature>
<name>A0ABR3B4L0_PHYBL</name>
<feature type="compositionally biased region" description="Basic and acidic residues" evidence="6">
    <location>
        <begin position="645"/>
        <end position="734"/>
    </location>
</feature>
<reference evidence="10 11" key="1">
    <citation type="submission" date="2024-04" db="EMBL/GenBank/DDBJ databases">
        <title>Symmetric and asymmetric DNA N6-adenine methylation regulates different biological responses in Mucorales.</title>
        <authorList>
            <consortium name="Lawrence Berkeley National Laboratory"/>
            <person name="Lax C."/>
            <person name="Mondo S.J."/>
            <person name="Osorio-Concepcion M."/>
            <person name="Muszewska A."/>
            <person name="Corrochano-Luque M."/>
            <person name="Gutierrez G."/>
            <person name="Riley R."/>
            <person name="Lipzen A."/>
            <person name="Guo J."/>
            <person name="Hundley H."/>
            <person name="Amirebrahimi M."/>
            <person name="Ng V."/>
            <person name="Lorenzo-Gutierrez D."/>
            <person name="Binder U."/>
            <person name="Yang J."/>
            <person name="Song Y."/>
            <person name="Canovas D."/>
            <person name="Navarro E."/>
            <person name="Freitag M."/>
            <person name="Gabaldon T."/>
            <person name="Grigoriev I.V."/>
            <person name="Corrochano L.M."/>
            <person name="Nicolas F.E."/>
            <person name="Garre V."/>
        </authorList>
    </citation>
    <scope>NUCLEOTIDE SEQUENCE [LARGE SCALE GENOMIC DNA]</scope>
    <source>
        <strain evidence="10 11">L51</strain>
    </source>
</reference>
<dbReference type="SMART" id="SM00487">
    <property type="entry name" value="DEXDc"/>
    <property type="match status" value="1"/>
</dbReference>
<feature type="region of interest" description="Disordered" evidence="6">
    <location>
        <begin position="616"/>
        <end position="734"/>
    </location>
</feature>
<evidence type="ECO:0000256" key="2">
    <source>
        <dbReference type="ARBA" id="ARBA00022801"/>
    </source>
</evidence>
<evidence type="ECO:0000256" key="4">
    <source>
        <dbReference type="ARBA" id="ARBA00022884"/>
    </source>
</evidence>
<keyword evidence="3 5" id="KW-0067">ATP-binding</keyword>
<comment type="caution">
    <text evidence="10">The sequence shown here is derived from an EMBL/GenBank/DDBJ whole genome shotgun (WGS) entry which is preliminary data.</text>
</comment>
<dbReference type="PROSITE" id="PS51194">
    <property type="entry name" value="HELICASE_CTER"/>
    <property type="match status" value="1"/>
</dbReference>
<dbReference type="EC" id="3.6.4.13" evidence="5"/>
<evidence type="ECO:0000313" key="11">
    <source>
        <dbReference type="Proteomes" id="UP001448207"/>
    </source>
</evidence>
<dbReference type="InterPro" id="IPR014001">
    <property type="entry name" value="Helicase_ATP-bd"/>
</dbReference>
<keyword evidence="5" id="KW-0347">Helicase</keyword>
<dbReference type="GO" id="GO:0016787">
    <property type="term" value="F:hydrolase activity"/>
    <property type="evidence" value="ECO:0007669"/>
    <property type="project" value="UniProtKB-KW"/>
</dbReference>
<dbReference type="EMBL" id="JBCLYO010000004">
    <property type="protein sequence ID" value="KAL0090185.1"/>
    <property type="molecule type" value="Genomic_DNA"/>
</dbReference>
<dbReference type="Gene3D" id="3.40.50.300">
    <property type="entry name" value="P-loop containing nucleotide triphosphate hydrolases"/>
    <property type="match status" value="2"/>
</dbReference>
<gene>
    <name evidence="10" type="ORF">J3Q64DRAFT_1819976</name>
</gene>
<protein>
    <recommendedName>
        <fullName evidence="5">ATP-dependent RNA helicase</fullName>
        <ecNumber evidence="5">3.6.4.13</ecNumber>
    </recommendedName>
</protein>
<keyword evidence="7" id="KW-1133">Transmembrane helix</keyword>
<dbReference type="InterPro" id="IPR001650">
    <property type="entry name" value="Helicase_C-like"/>
</dbReference>
<evidence type="ECO:0000256" key="5">
    <source>
        <dbReference type="RuleBase" id="RU365068"/>
    </source>
</evidence>
<comment type="domain">
    <text evidence="5">The Q motif is unique to and characteristic of the DEAD box family of RNA helicases and controls ATP binding and hydrolysis.</text>
</comment>
<evidence type="ECO:0000259" key="8">
    <source>
        <dbReference type="PROSITE" id="PS51192"/>
    </source>
</evidence>
<evidence type="ECO:0000259" key="9">
    <source>
        <dbReference type="PROSITE" id="PS51194"/>
    </source>
</evidence>
<keyword evidence="2 5" id="KW-0378">Hydrolase</keyword>
<comment type="function">
    <text evidence="5">RNA helicase.</text>
</comment>
<dbReference type="SUPFAM" id="SSF52540">
    <property type="entry name" value="P-loop containing nucleoside triphosphate hydrolases"/>
    <property type="match status" value="1"/>
</dbReference>
<dbReference type="PROSITE" id="PS51192">
    <property type="entry name" value="HELICASE_ATP_BIND_1"/>
    <property type="match status" value="1"/>
</dbReference>
<comment type="catalytic activity">
    <reaction evidence="5">
        <text>ATP + H2O = ADP + phosphate + H(+)</text>
        <dbReference type="Rhea" id="RHEA:13065"/>
        <dbReference type="ChEBI" id="CHEBI:15377"/>
        <dbReference type="ChEBI" id="CHEBI:15378"/>
        <dbReference type="ChEBI" id="CHEBI:30616"/>
        <dbReference type="ChEBI" id="CHEBI:43474"/>
        <dbReference type="ChEBI" id="CHEBI:456216"/>
        <dbReference type="EC" id="3.6.4.13"/>
    </reaction>
</comment>
<evidence type="ECO:0000256" key="6">
    <source>
        <dbReference type="SAM" id="MobiDB-lite"/>
    </source>
</evidence>
<dbReference type="CDD" id="cd18787">
    <property type="entry name" value="SF2_C_DEAD"/>
    <property type="match status" value="1"/>
</dbReference>
<organism evidence="10 11">
    <name type="scientific">Phycomyces blakesleeanus</name>
    <dbReference type="NCBI Taxonomy" id="4837"/>
    <lineage>
        <taxon>Eukaryota</taxon>
        <taxon>Fungi</taxon>
        <taxon>Fungi incertae sedis</taxon>
        <taxon>Mucoromycota</taxon>
        <taxon>Mucoromycotina</taxon>
        <taxon>Mucoromycetes</taxon>
        <taxon>Mucorales</taxon>
        <taxon>Phycomycetaceae</taxon>
        <taxon>Phycomyces</taxon>
    </lineage>
</organism>
<feature type="transmembrane region" description="Helical" evidence="7">
    <location>
        <begin position="16"/>
        <end position="38"/>
    </location>
</feature>
<keyword evidence="1 5" id="KW-0547">Nucleotide-binding</keyword>
<dbReference type="Proteomes" id="UP001448207">
    <property type="component" value="Unassembled WGS sequence"/>
</dbReference>